<keyword evidence="2" id="KW-1185">Reference proteome</keyword>
<sequence>MDITIVVDFGMTGSAAEWFELPTSSNNPRIKGGQVGKIPTLIRYGERNEVVSWGTGAEKSQVAVEHSFKLRFSRPNTRSNASKHCSDYLYHFCDHVVREIIKKEDTIREKLKAEWHFTTPGIWDVSTTNDFRVLVSEVVHKLLPNCTVVVELTEALASHLFLKNRFQLDTAGWVITCDIGGATIDTAGSINSHEVFPILSEHTPMLSGVCRIDNITSESLQKSSPPEPNLPWEDIVTSWGWKKARHSASGSEDLNIRLDNNLGLYQSDDYTIEGEMMRISGSLFRNSFSEFELSLHAEIDEAIRKVRDISSRSEDTTGTIAFCGGGGTMARMLQTMRVRYPMHQILAPDCPDLSSLATVIGYRLHLQKQALERCAEETQMGMSKDSSSDEIEWKDFSLITTWQFHSKGKGKRHLFVVTRGNLQQNRSIDYLKNNLENLPHTSVWHLFVTLDRQWLRGQDYSIRVTADGKGDFTFAAFDSDNQKIEVLHDKGF</sequence>
<name>S3DTD0_GLAL2</name>
<dbReference type="STRING" id="1116229.S3DTD0"/>
<evidence type="ECO:0008006" key="3">
    <source>
        <dbReference type="Google" id="ProtNLM"/>
    </source>
</evidence>
<protein>
    <recommendedName>
        <fullName evidence="3">Actin-like ATPase</fullName>
    </recommendedName>
</protein>
<dbReference type="Proteomes" id="UP000016922">
    <property type="component" value="Unassembled WGS sequence"/>
</dbReference>
<dbReference type="RefSeq" id="XP_008078193.1">
    <property type="nucleotide sequence ID" value="XM_008080002.1"/>
</dbReference>
<dbReference type="KEGG" id="glz:GLAREA_10903"/>
<organism evidence="1 2">
    <name type="scientific">Glarea lozoyensis (strain ATCC 20868 / MF5171)</name>
    <dbReference type="NCBI Taxonomy" id="1116229"/>
    <lineage>
        <taxon>Eukaryota</taxon>
        <taxon>Fungi</taxon>
        <taxon>Dikarya</taxon>
        <taxon>Ascomycota</taxon>
        <taxon>Pezizomycotina</taxon>
        <taxon>Leotiomycetes</taxon>
        <taxon>Helotiales</taxon>
        <taxon>Helotiaceae</taxon>
        <taxon>Glarea</taxon>
    </lineage>
</organism>
<evidence type="ECO:0000313" key="2">
    <source>
        <dbReference type="Proteomes" id="UP000016922"/>
    </source>
</evidence>
<dbReference type="GeneID" id="19469947"/>
<evidence type="ECO:0000313" key="1">
    <source>
        <dbReference type="EMBL" id="EPE35206.1"/>
    </source>
</evidence>
<dbReference type="HOGENOM" id="CLU_559029_0_0_1"/>
<dbReference type="AlphaFoldDB" id="S3DTD0"/>
<accession>S3DTD0</accession>
<dbReference type="OrthoDB" id="3564091at2759"/>
<gene>
    <name evidence="1" type="ORF">GLAREA_10903</name>
</gene>
<reference evidence="1 2" key="1">
    <citation type="journal article" date="2013" name="BMC Genomics">
        <title>Genomics-driven discovery of the pneumocandin biosynthetic gene cluster in the fungus Glarea lozoyensis.</title>
        <authorList>
            <person name="Chen L."/>
            <person name="Yue Q."/>
            <person name="Zhang X."/>
            <person name="Xiang M."/>
            <person name="Wang C."/>
            <person name="Li S."/>
            <person name="Che Y."/>
            <person name="Ortiz-Lopez F.J."/>
            <person name="Bills G.F."/>
            <person name="Liu X."/>
            <person name="An Z."/>
        </authorList>
    </citation>
    <scope>NUCLEOTIDE SEQUENCE [LARGE SCALE GENOMIC DNA]</scope>
    <source>
        <strain evidence="2">ATCC 20868 / MF5171</strain>
    </source>
</reference>
<dbReference type="EMBL" id="KE145355">
    <property type="protein sequence ID" value="EPE35206.1"/>
    <property type="molecule type" value="Genomic_DNA"/>
</dbReference>
<proteinExistence type="predicted"/>